<accession>A0A017S0Y2</accession>
<keyword evidence="2" id="KW-1185">Reference proteome</keyword>
<organism evidence="1 2">
    <name type="scientific">Aspergillus ruber (strain CBS 135680)</name>
    <dbReference type="NCBI Taxonomy" id="1388766"/>
    <lineage>
        <taxon>Eukaryota</taxon>
        <taxon>Fungi</taxon>
        <taxon>Dikarya</taxon>
        <taxon>Ascomycota</taxon>
        <taxon>Pezizomycotina</taxon>
        <taxon>Eurotiomycetes</taxon>
        <taxon>Eurotiomycetidae</taxon>
        <taxon>Eurotiales</taxon>
        <taxon>Aspergillaceae</taxon>
        <taxon>Aspergillus</taxon>
        <taxon>Aspergillus subgen. Aspergillus</taxon>
    </lineage>
</organism>
<dbReference type="AlphaFoldDB" id="A0A017S0Y2"/>
<reference evidence="2" key="1">
    <citation type="journal article" date="2014" name="Nat. Commun.">
        <title>Genomic adaptations of the halophilic Dead Sea filamentous fungus Eurotium rubrum.</title>
        <authorList>
            <person name="Kis-Papo T."/>
            <person name="Weig A.R."/>
            <person name="Riley R."/>
            <person name="Persoh D."/>
            <person name="Salamov A."/>
            <person name="Sun H."/>
            <person name="Lipzen A."/>
            <person name="Wasser S.P."/>
            <person name="Rambold G."/>
            <person name="Grigoriev I.V."/>
            <person name="Nevo E."/>
        </authorList>
    </citation>
    <scope>NUCLEOTIDE SEQUENCE [LARGE SCALE GENOMIC DNA]</scope>
    <source>
        <strain evidence="2">CBS 135680</strain>
    </source>
</reference>
<dbReference type="Proteomes" id="UP000019804">
    <property type="component" value="Unassembled WGS sequence"/>
</dbReference>
<dbReference type="GeneID" id="63693349"/>
<dbReference type="RefSeq" id="XP_040634262.1">
    <property type="nucleotide sequence ID" value="XM_040778225.1"/>
</dbReference>
<protein>
    <submittedName>
        <fullName evidence="1">Uncharacterized protein</fullName>
    </submittedName>
</protein>
<sequence>MLHSSEINFGCVAQGGFLQIPHYISYSYSCTAYGVWGIGYSELYYDLNIPDALELGRPCLFLSILS</sequence>
<proteinExistence type="predicted"/>
<evidence type="ECO:0000313" key="1">
    <source>
        <dbReference type="EMBL" id="EYE90572.1"/>
    </source>
</evidence>
<name>A0A017S0Y2_ASPRC</name>
<dbReference type="EMBL" id="KK088457">
    <property type="protein sequence ID" value="EYE90572.1"/>
    <property type="molecule type" value="Genomic_DNA"/>
</dbReference>
<dbReference type="HOGENOM" id="CLU_2830775_0_0_1"/>
<gene>
    <name evidence="1" type="ORF">EURHEDRAFT_289666</name>
</gene>
<evidence type="ECO:0000313" key="2">
    <source>
        <dbReference type="Proteomes" id="UP000019804"/>
    </source>
</evidence>